<keyword evidence="4" id="KW-1185">Reference proteome</keyword>
<name>A0A2G2YSD1_CAPAN</name>
<organism evidence="3 4">
    <name type="scientific">Capsicum annuum</name>
    <name type="common">Capsicum pepper</name>
    <dbReference type="NCBI Taxonomy" id="4072"/>
    <lineage>
        <taxon>Eukaryota</taxon>
        <taxon>Viridiplantae</taxon>
        <taxon>Streptophyta</taxon>
        <taxon>Embryophyta</taxon>
        <taxon>Tracheophyta</taxon>
        <taxon>Spermatophyta</taxon>
        <taxon>Magnoliopsida</taxon>
        <taxon>eudicotyledons</taxon>
        <taxon>Gunneridae</taxon>
        <taxon>Pentapetalae</taxon>
        <taxon>asterids</taxon>
        <taxon>lamiids</taxon>
        <taxon>Solanales</taxon>
        <taxon>Solanaceae</taxon>
        <taxon>Solanoideae</taxon>
        <taxon>Capsiceae</taxon>
        <taxon>Capsicum</taxon>
    </lineage>
</organism>
<sequence length="275" mass="30060">MTWAFEEETFGCRSGRCERMTMDGFERGRGRPQKYWGEPFVMTNVHTSNNSGTTDEIAVLPEGQKRKGRGMTTGLSIQKKRKKSDNGKLKVIIPPDQTVAVGPGAKDFVTELSVTVLHNARHDVKNWKGVSDLAKDRIVAHMLLRWATTRTTKTSPISPQFCTNQQHKSPLTSSLPGGSIEFLEILSDLRGKQIDDSPDAKIFKIDDSPDSSATSSPVSASASGSTSSDTTTTTPDTKTTTPTSTSGVAKKSTSIILTMLLTVIALIFIYQYFYS</sequence>
<evidence type="ECO:0000256" key="2">
    <source>
        <dbReference type="SAM" id="Phobius"/>
    </source>
</evidence>
<feature type="region of interest" description="Disordered" evidence="1">
    <location>
        <begin position="205"/>
        <end position="247"/>
    </location>
</feature>
<comment type="caution">
    <text evidence="3">The sequence shown here is derived from an EMBL/GenBank/DDBJ whole genome shotgun (WGS) entry which is preliminary data.</text>
</comment>
<dbReference type="AlphaFoldDB" id="A0A2G2YSD1"/>
<reference evidence="3 4" key="2">
    <citation type="journal article" date="2017" name="Genome Biol.">
        <title>New reference genome sequences of hot pepper reveal the massive evolution of plant disease-resistance genes by retroduplication.</title>
        <authorList>
            <person name="Kim S."/>
            <person name="Park J."/>
            <person name="Yeom S.I."/>
            <person name="Kim Y.M."/>
            <person name="Seo E."/>
            <person name="Kim K.T."/>
            <person name="Kim M.S."/>
            <person name="Lee J.M."/>
            <person name="Cheong K."/>
            <person name="Shin H.S."/>
            <person name="Kim S.B."/>
            <person name="Han K."/>
            <person name="Lee J."/>
            <person name="Park M."/>
            <person name="Lee H.A."/>
            <person name="Lee H.Y."/>
            <person name="Lee Y."/>
            <person name="Oh S."/>
            <person name="Lee J.H."/>
            <person name="Choi E."/>
            <person name="Choi E."/>
            <person name="Lee S.E."/>
            <person name="Jeon J."/>
            <person name="Kim H."/>
            <person name="Choi G."/>
            <person name="Song H."/>
            <person name="Lee J."/>
            <person name="Lee S.C."/>
            <person name="Kwon J.K."/>
            <person name="Lee H.Y."/>
            <person name="Koo N."/>
            <person name="Hong Y."/>
            <person name="Kim R.W."/>
            <person name="Kang W.H."/>
            <person name="Huh J.H."/>
            <person name="Kang B.C."/>
            <person name="Yang T.J."/>
            <person name="Lee Y.H."/>
            <person name="Bennetzen J.L."/>
            <person name="Choi D."/>
        </authorList>
    </citation>
    <scope>NUCLEOTIDE SEQUENCE [LARGE SCALE GENOMIC DNA]</scope>
    <source>
        <strain evidence="4">cv. CM334</strain>
    </source>
</reference>
<keyword evidence="2" id="KW-0812">Transmembrane</keyword>
<dbReference type="PANTHER" id="PTHR33499:SF26">
    <property type="entry name" value="DUF4216 DOMAIN-CONTAINING PROTEIN"/>
    <property type="match status" value="1"/>
</dbReference>
<evidence type="ECO:0000313" key="3">
    <source>
        <dbReference type="EMBL" id="PHT72652.1"/>
    </source>
</evidence>
<reference evidence="3 4" key="1">
    <citation type="journal article" date="2014" name="Nat. Genet.">
        <title>Genome sequence of the hot pepper provides insights into the evolution of pungency in Capsicum species.</title>
        <authorList>
            <person name="Kim S."/>
            <person name="Park M."/>
            <person name="Yeom S.I."/>
            <person name="Kim Y.M."/>
            <person name="Lee J.M."/>
            <person name="Lee H.A."/>
            <person name="Seo E."/>
            <person name="Choi J."/>
            <person name="Cheong K."/>
            <person name="Kim K.T."/>
            <person name="Jung K."/>
            <person name="Lee G.W."/>
            <person name="Oh S.K."/>
            <person name="Bae C."/>
            <person name="Kim S.B."/>
            <person name="Lee H.Y."/>
            <person name="Kim S.Y."/>
            <person name="Kim M.S."/>
            <person name="Kang B.C."/>
            <person name="Jo Y.D."/>
            <person name="Yang H.B."/>
            <person name="Jeong H.J."/>
            <person name="Kang W.H."/>
            <person name="Kwon J.K."/>
            <person name="Shin C."/>
            <person name="Lim J.Y."/>
            <person name="Park J.H."/>
            <person name="Huh J.H."/>
            <person name="Kim J.S."/>
            <person name="Kim B.D."/>
            <person name="Cohen O."/>
            <person name="Paran I."/>
            <person name="Suh M.C."/>
            <person name="Lee S.B."/>
            <person name="Kim Y.K."/>
            <person name="Shin Y."/>
            <person name="Noh S.J."/>
            <person name="Park J."/>
            <person name="Seo Y.S."/>
            <person name="Kwon S.Y."/>
            <person name="Kim H.A."/>
            <person name="Park J.M."/>
            <person name="Kim H.J."/>
            <person name="Choi S.B."/>
            <person name="Bosland P.W."/>
            <person name="Reeves G."/>
            <person name="Jo S.H."/>
            <person name="Lee B.W."/>
            <person name="Cho H.T."/>
            <person name="Choi H.S."/>
            <person name="Lee M.S."/>
            <person name="Yu Y."/>
            <person name="Do Choi Y."/>
            <person name="Park B.S."/>
            <person name="van Deynze A."/>
            <person name="Ashrafi H."/>
            <person name="Hill T."/>
            <person name="Kim W.T."/>
            <person name="Pai H.S."/>
            <person name="Ahn H.K."/>
            <person name="Yeam I."/>
            <person name="Giovannoni J.J."/>
            <person name="Rose J.K."/>
            <person name="Sorensen I."/>
            <person name="Lee S.J."/>
            <person name="Kim R.W."/>
            <person name="Choi I.Y."/>
            <person name="Choi B.S."/>
            <person name="Lim J.S."/>
            <person name="Lee Y.H."/>
            <person name="Choi D."/>
        </authorList>
    </citation>
    <scope>NUCLEOTIDE SEQUENCE [LARGE SCALE GENOMIC DNA]</scope>
    <source>
        <strain evidence="4">cv. CM334</strain>
    </source>
</reference>
<accession>A0A2G2YSD1</accession>
<dbReference type="EMBL" id="AYRZ02000009">
    <property type="protein sequence ID" value="PHT72652.1"/>
    <property type="molecule type" value="Genomic_DNA"/>
</dbReference>
<gene>
    <name evidence="3" type="ORF">T459_23437</name>
</gene>
<feature type="transmembrane region" description="Helical" evidence="2">
    <location>
        <begin position="255"/>
        <end position="273"/>
    </location>
</feature>
<feature type="region of interest" description="Disordered" evidence="1">
    <location>
        <begin position="154"/>
        <end position="175"/>
    </location>
</feature>
<feature type="compositionally biased region" description="Low complexity" evidence="1">
    <location>
        <begin position="210"/>
        <end position="247"/>
    </location>
</feature>
<evidence type="ECO:0000256" key="1">
    <source>
        <dbReference type="SAM" id="MobiDB-lite"/>
    </source>
</evidence>
<dbReference type="Proteomes" id="UP000222542">
    <property type="component" value="Unassembled WGS sequence"/>
</dbReference>
<keyword evidence="2" id="KW-1133">Transmembrane helix</keyword>
<dbReference type="PANTHER" id="PTHR33499">
    <property type="entry name" value="OS12G0282400 PROTEIN-RELATED"/>
    <property type="match status" value="1"/>
</dbReference>
<feature type="region of interest" description="Disordered" evidence="1">
    <location>
        <begin position="66"/>
        <end position="86"/>
    </location>
</feature>
<proteinExistence type="predicted"/>
<dbReference type="Gramene" id="PHT72652">
    <property type="protein sequence ID" value="PHT72652"/>
    <property type="gene ID" value="T459_23437"/>
</dbReference>
<keyword evidence="2" id="KW-0472">Membrane</keyword>
<evidence type="ECO:0000313" key="4">
    <source>
        <dbReference type="Proteomes" id="UP000222542"/>
    </source>
</evidence>
<protein>
    <submittedName>
        <fullName evidence="3">Uncharacterized protein</fullName>
    </submittedName>
</protein>